<accession>A0A0A9C1B8</accession>
<dbReference type="AlphaFoldDB" id="A0A0A9C1B8"/>
<protein>
    <submittedName>
        <fullName evidence="1">Uncharacterized protein</fullName>
    </submittedName>
</protein>
<organism evidence="1">
    <name type="scientific">Arundo donax</name>
    <name type="common">Giant reed</name>
    <name type="synonym">Donax arundinaceus</name>
    <dbReference type="NCBI Taxonomy" id="35708"/>
    <lineage>
        <taxon>Eukaryota</taxon>
        <taxon>Viridiplantae</taxon>
        <taxon>Streptophyta</taxon>
        <taxon>Embryophyta</taxon>
        <taxon>Tracheophyta</taxon>
        <taxon>Spermatophyta</taxon>
        <taxon>Magnoliopsida</taxon>
        <taxon>Liliopsida</taxon>
        <taxon>Poales</taxon>
        <taxon>Poaceae</taxon>
        <taxon>PACMAD clade</taxon>
        <taxon>Arundinoideae</taxon>
        <taxon>Arundineae</taxon>
        <taxon>Arundo</taxon>
    </lineage>
</organism>
<evidence type="ECO:0000313" key="1">
    <source>
        <dbReference type="EMBL" id="JAD69371.1"/>
    </source>
</evidence>
<sequence length="22" mass="2726">MLLVCDLRMFHLILPSHYLYTF</sequence>
<reference evidence="1" key="1">
    <citation type="submission" date="2014-09" db="EMBL/GenBank/DDBJ databases">
        <authorList>
            <person name="Magalhaes I.L.F."/>
            <person name="Oliveira U."/>
            <person name="Santos F.R."/>
            <person name="Vidigal T.H.D.A."/>
            <person name="Brescovit A.D."/>
            <person name="Santos A.J."/>
        </authorList>
    </citation>
    <scope>NUCLEOTIDE SEQUENCE</scope>
    <source>
        <tissue evidence="1">Shoot tissue taken approximately 20 cm above the soil surface</tissue>
    </source>
</reference>
<name>A0A0A9C1B8_ARUDO</name>
<proteinExistence type="predicted"/>
<reference evidence="1" key="2">
    <citation type="journal article" date="2015" name="Data Brief">
        <title>Shoot transcriptome of the giant reed, Arundo donax.</title>
        <authorList>
            <person name="Barrero R.A."/>
            <person name="Guerrero F.D."/>
            <person name="Moolhuijzen P."/>
            <person name="Goolsby J.A."/>
            <person name="Tidwell J."/>
            <person name="Bellgard S.E."/>
            <person name="Bellgard M.I."/>
        </authorList>
    </citation>
    <scope>NUCLEOTIDE SEQUENCE</scope>
    <source>
        <tissue evidence="1">Shoot tissue taken approximately 20 cm above the soil surface</tissue>
    </source>
</reference>
<dbReference type="EMBL" id="GBRH01228524">
    <property type="protein sequence ID" value="JAD69371.1"/>
    <property type="molecule type" value="Transcribed_RNA"/>
</dbReference>